<accession>A0ABP9MUD5</accession>
<protein>
    <submittedName>
        <fullName evidence="1">TIGR00282 family metallophosphoesterase</fullName>
    </submittedName>
</protein>
<evidence type="ECO:0000313" key="1">
    <source>
        <dbReference type="EMBL" id="GAA5100642.1"/>
    </source>
</evidence>
<organism evidence="1 2">
    <name type="scientific">Bartonella acomydis</name>
    <dbReference type="NCBI Taxonomy" id="686234"/>
    <lineage>
        <taxon>Bacteria</taxon>
        <taxon>Pseudomonadati</taxon>
        <taxon>Pseudomonadota</taxon>
        <taxon>Alphaproteobacteria</taxon>
        <taxon>Hyphomicrobiales</taxon>
        <taxon>Bartonellaceae</taxon>
        <taxon>Bartonella</taxon>
    </lineage>
</organism>
<name>A0ABP9MUD5_9HYPH</name>
<dbReference type="Gene3D" id="3.60.21.10">
    <property type="match status" value="1"/>
</dbReference>
<dbReference type="SUPFAM" id="SSF56300">
    <property type="entry name" value="Metallo-dependent phosphatases"/>
    <property type="match status" value="1"/>
</dbReference>
<dbReference type="EMBL" id="BAABIY010000040">
    <property type="protein sequence ID" value="GAA5100642.1"/>
    <property type="molecule type" value="Genomic_DNA"/>
</dbReference>
<reference evidence="2" key="1">
    <citation type="journal article" date="2019" name="Int. J. Syst. Evol. Microbiol.">
        <title>The Global Catalogue of Microorganisms (GCM) 10K type strain sequencing project: providing services to taxonomists for standard genome sequencing and annotation.</title>
        <authorList>
            <consortium name="The Broad Institute Genomics Platform"/>
            <consortium name="The Broad Institute Genome Sequencing Center for Infectious Disease"/>
            <person name="Wu L."/>
            <person name="Ma J."/>
        </authorList>
    </citation>
    <scope>NUCLEOTIDE SEQUENCE [LARGE SCALE GENOMIC DNA]</scope>
    <source>
        <strain evidence="2">JCM 17706</strain>
    </source>
</reference>
<dbReference type="Proteomes" id="UP001501525">
    <property type="component" value="Unassembled WGS sequence"/>
</dbReference>
<dbReference type="PANTHER" id="PTHR36303">
    <property type="entry name" value="2',3'-CYCLIC-NUCLEOTIDE 2'-PHOSPHODIESTERASE"/>
    <property type="match status" value="1"/>
</dbReference>
<comment type="caution">
    <text evidence="1">The sequence shown here is derived from an EMBL/GenBank/DDBJ whole genome shotgun (WGS) entry which is preliminary data.</text>
</comment>
<dbReference type="NCBIfam" id="TIGR00282">
    <property type="entry name" value="TIGR00282 family metallophosphoesterase"/>
    <property type="match status" value="1"/>
</dbReference>
<keyword evidence="2" id="KW-1185">Reference proteome</keyword>
<dbReference type="PANTHER" id="PTHR36303:SF1">
    <property type="entry name" value="2',3'-CYCLIC-NUCLEOTIDE 2'-PHOSPHODIESTERASE"/>
    <property type="match status" value="1"/>
</dbReference>
<gene>
    <name evidence="1" type="ORF">GCM10023260_12730</name>
</gene>
<dbReference type="Pfam" id="PF13277">
    <property type="entry name" value="YmdB"/>
    <property type="match status" value="1"/>
</dbReference>
<dbReference type="InterPro" id="IPR029052">
    <property type="entry name" value="Metallo-depent_PP-like"/>
</dbReference>
<sequence>MIKTPMRFLFLGDIVGTTGCRAVFDQLPQLIKKWQLDFVVVNGENASDGFGINQETYQDLLMTGVDVVTTGNHAFSCQETLHYAHESDRFLRPANFMNDTPGRGSGIFTAQNGARVLVANLLGSIFMPCKVDDPFEIAEKILFSCSLMEQADAIIFDFHAETTSEKQCLAHFLDGRVSVLVGTHTHVPTADAQILEGGSAYMSDAGMCGDYNSSIGMDKEEPLHRFLYKHKQGRYEPAQGPATLCGLAVELSDRTGLAEKVSAIRIGPHLKSELPDFW</sequence>
<proteinExistence type="predicted"/>
<evidence type="ECO:0000313" key="2">
    <source>
        <dbReference type="Proteomes" id="UP001501525"/>
    </source>
</evidence>
<dbReference type="PIRSF" id="PIRSF004789">
    <property type="entry name" value="DR1281"/>
    <property type="match status" value="1"/>
</dbReference>
<dbReference type="InterPro" id="IPR005235">
    <property type="entry name" value="YmdB-like"/>
</dbReference>